<accession>A0A6S7G6P9</accession>
<organism evidence="1 2">
    <name type="scientific">Paramuricea clavata</name>
    <name type="common">Red gorgonian</name>
    <name type="synonym">Violescent sea-whip</name>
    <dbReference type="NCBI Taxonomy" id="317549"/>
    <lineage>
        <taxon>Eukaryota</taxon>
        <taxon>Metazoa</taxon>
        <taxon>Cnidaria</taxon>
        <taxon>Anthozoa</taxon>
        <taxon>Octocorallia</taxon>
        <taxon>Malacalcyonacea</taxon>
        <taxon>Plexauridae</taxon>
        <taxon>Paramuricea</taxon>
    </lineage>
</organism>
<evidence type="ECO:0000313" key="1">
    <source>
        <dbReference type="EMBL" id="CAB3984612.1"/>
    </source>
</evidence>
<proteinExistence type="predicted"/>
<evidence type="ECO:0000313" key="2">
    <source>
        <dbReference type="Proteomes" id="UP001152795"/>
    </source>
</evidence>
<dbReference type="PANTHER" id="PTHR46704:SF1">
    <property type="entry name" value="TELOMERE LENGTH REGULATION PROTEIN TEL2 HOMOLOG"/>
    <property type="match status" value="1"/>
</dbReference>
<keyword evidence="2" id="KW-1185">Reference proteome</keyword>
<dbReference type="EMBL" id="CACRXK020000761">
    <property type="protein sequence ID" value="CAB3984612.1"/>
    <property type="molecule type" value="Genomic_DNA"/>
</dbReference>
<dbReference type="PANTHER" id="PTHR46704">
    <property type="entry name" value="CXC DOMAIN-CONTAINING PROTEIN-RELATED"/>
    <property type="match status" value="1"/>
</dbReference>
<name>A0A6S7G6P9_PARCT</name>
<reference evidence="1" key="1">
    <citation type="submission" date="2020-04" db="EMBL/GenBank/DDBJ databases">
        <authorList>
            <person name="Alioto T."/>
            <person name="Alioto T."/>
            <person name="Gomez Garrido J."/>
        </authorList>
    </citation>
    <scope>NUCLEOTIDE SEQUENCE</scope>
    <source>
        <strain evidence="1">A484AB</strain>
    </source>
</reference>
<sequence length="477" mass="53551">MLACSRGFSEALERLFVEQYLPTMPKKVEECAQSNLAQATSLTNILNDDTVKEYVDQCQIQKTKCLNGEFGKTPQFWAKYMELVDRQQKLHFSVNTNDYDLRMLIWKESLPLCFATNRVHYARYGTYYVSGLECIDSTHPGARQEIEDLGLSVRRNQLGIGQSIDMAGEQSYMRNAKTAGGITQFAAKESTVTKWVMNRPYQTKFVESLLELSGVCTTMSNPRKCLRSSEILKSNKMVEGIMVVLKTQFINPFHADLDKDKLFNLISGYPAPENVCECLLALESRGKELMDEFQDRITTESAESPGADFFSPIKREKLETFKNLAVKTKIKNKGRIKELTYRRDILGMLVAYSNKHESGIDLEKVLCFPLAPVSIPPCTPDGAIRKTVKSKLYHASMSDLTVVSHDSLPPASTMRTYLLDLAAAIRSLIFTGSTIREMTSQIIATVPSQYTTIYIMARNHGQSAVLIAGAETVPTRA</sequence>
<dbReference type="AlphaFoldDB" id="A0A6S7G6P9"/>
<gene>
    <name evidence="1" type="ORF">PACLA_8A034652</name>
</gene>
<comment type="caution">
    <text evidence="1">The sequence shown here is derived from an EMBL/GenBank/DDBJ whole genome shotgun (WGS) entry which is preliminary data.</text>
</comment>
<dbReference type="Proteomes" id="UP001152795">
    <property type="component" value="Unassembled WGS sequence"/>
</dbReference>
<protein>
    <submittedName>
        <fullName evidence="1">Uncharacterized protein</fullName>
    </submittedName>
</protein>